<dbReference type="GO" id="GO:0006631">
    <property type="term" value="P:fatty acid metabolic process"/>
    <property type="evidence" value="ECO:0007669"/>
    <property type="project" value="UniProtKB-KW"/>
</dbReference>
<dbReference type="Proteomes" id="UP000391919">
    <property type="component" value="Unassembled WGS sequence"/>
</dbReference>
<evidence type="ECO:0000259" key="5">
    <source>
        <dbReference type="Pfam" id="PF00501"/>
    </source>
</evidence>
<dbReference type="PANTHER" id="PTHR43859">
    <property type="entry name" value="ACYL-ACTIVATING ENZYME"/>
    <property type="match status" value="1"/>
</dbReference>
<dbReference type="InterPro" id="IPR045851">
    <property type="entry name" value="AMP-bd_C_sf"/>
</dbReference>
<keyword evidence="3" id="KW-0276">Fatty acid metabolism</keyword>
<protein>
    <submittedName>
        <fullName evidence="7">Long-chain-fatty-acid--CoA ligase</fullName>
    </submittedName>
</protein>
<sequence>MMNTPLLLSSLIERAERYFPRKLVVSRTHTGIQRIPYAEIAKRTRRLASALEKLGMKKGDRIGSFAWNHHRHLEAYFAVPCRGAVLHMVNIRLSEDHLAYVINHAEDKILLVDVDLVPLIEKIRDRLKTVEHFVIMSDSKTLPETTLYPVSSYEAILNEGDEDYPFLHGLDENAPAAMCYTSATTGYPKGVVYSHRGLYLHSMALGLADNLGVCEQDVAMPVVPMFHVNAWGLPYAAAWFGATQVLPGPSFTPELLAGLIEKEKVTITAGVPTIWIGMLKVLQEKQYDISSLRLIVSGGAASPKGLIRAYEETYKVPFMTGYGMTETSPIVSVASLKSSMKDDTLDQIIETRGKTGLPVPGVEVKVVNEKGEVPWDGKTMGELTVRGPWIADEYYRDNSRHEAFKNGWLFTGDIAVIDEEGYLKITDRTKDLIKSGGEWISSVELENALMSHEAVFEAAVIAVPHPLWQERPLGCVVLKNGYENKVTAQVLKDYLKKQFASWWIPDDIIFVKEIPKTSVGKFLKRALREQLQNHYASAQ</sequence>
<dbReference type="NCBIfam" id="NF004837">
    <property type="entry name" value="PRK06187.1"/>
    <property type="match status" value="1"/>
</dbReference>
<dbReference type="Gene3D" id="3.30.300.30">
    <property type="match status" value="1"/>
</dbReference>
<dbReference type="InterPro" id="IPR000873">
    <property type="entry name" value="AMP-dep_synth/lig_dom"/>
</dbReference>
<dbReference type="FunFam" id="3.30.300.30:FF:000008">
    <property type="entry name" value="2,3-dihydroxybenzoate-AMP ligase"/>
    <property type="match status" value="1"/>
</dbReference>
<evidence type="ECO:0000313" key="7">
    <source>
        <dbReference type="EMBL" id="GER70279.1"/>
    </source>
</evidence>
<dbReference type="AlphaFoldDB" id="A0A5J4JFM5"/>
<proteinExistence type="inferred from homology"/>
<dbReference type="InterPro" id="IPR025110">
    <property type="entry name" value="AMP-bd_C"/>
</dbReference>
<evidence type="ECO:0000313" key="8">
    <source>
        <dbReference type="Proteomes" id="UP000391919"/>
    </source>
</evidence>
<dbReference type="EMBL" id="BKZQ01000017">
    <property type="protein sequence ID" value="GER70279.1"/>
    <property type="molecule type" value="Genomic_DNA"/>
</dbReference>
<dbReference type="InterPro" id="IPR042099">
    <property type="entry name" value="ANL_N_sf"/>
</dbReference>
<dbReference type="CDD" id="cd12119">
    <property type="entry name" value="ttLC_FACS_AlkK_like"/>
    <property type="match status" value="1"/>
</dbReference>
<comment type="caution">
    <text evidence="7">The sequence shown here is derived from an EMBL/GenBank/DDBJ whole genome shotgun (WGS) entry which is preliminary data.</text>
</comment>
<dbReference type="Gene3D" id="3.40.50.12780">
    <property type="entry name" value="N-terminal domain of ligase-like"/>
    <property type="match status" value="1"/>
</dbReference>
<accession>A0A5J4JFM5</accession>
<evidence type="ECO:0000256" key="1">
    <source>
        <dbReference type="ARBA" id="ARBA00006432"/>
    </source>
</evidence>
<comment type="similarity">
    <text evidence="1">Belongs to the ATP-dependent AMP-binding enzyme family.</text>
</comment>
<keyword evidence="4" id="KW-0443">Lipid metabolism</keyword>
<dbReference type="RefSeq" id="WP_151705965.1">
    <property type="nucleotide sequence ID" value="NZ_BKZQ01000017.1"/>
</dbReference>
<evidence type="ECO:0000259" key="6">
    <source>
        <dbReference type="Pfam" id="PF13193"/>
    </source>
</evidence>
<dbReference type="Pfam" id="PF00501">
    <property type="entry name" value="AMP-binding"/>
    <property type="match status" value="1"/>
</dbReference>
<feature type="domain" description="AMP-dependent synthetase/ligase" evidence="5">
    <location>
        <begin position="14"/>
        <end position="395"/>
    </location>
</feature>
<feature type="domain" description="AMP-binding enzyme C-terminal" evidence="6">
    <location>
        <begin position="444"/>
        <end position="521"/>
    </location>
</feature>
<keyword evidence="2 7" id="KW-0436">Ligase</keyword>
<dbReference type="PANTHER" id="PTHR43859:SF4">
    <property type="entry name" value="BUTANOATE--COA LIGASE AAE1-RELATED"/>
    <property type="match status" value="1"/>
</dbReference>
<gene>
    <name evidence="7" type="primary">alkK</name>
    <name evidence="7" type="ORF">BpJC7_15820</name>
</gene>
<keyword evidence="8" id="KW-1185">Reference proteome</keyword>
<evidence type="ECO:0000256" key="4">
    <source>
        <dbReference type="ARBA" id="ARBA00023098"/>
    </source>
</evidence>
<organism evidence="7 8">
    <name type="scientific">Weizmannia acidilactici</name>
    <dbReference type="NCBI Taxonomy" id="2607726"/>
    <lineage>
        <taxon>Bacteria</taxon>
        <taxon>Bacillati</taxon>
        <taxon>Bacillota</taxon>
        <taxon>Bacilli</taxon>
        <taxon>Bacillales</taxon>
        <taxon>Bacillaceae</taxon>
        <taxon>Heyndrickxia</taxon>
    </lineage>
</organism>
<evidence type="ECO:0000256" key="2">
    <source>
        <dbReference type="ARBA" id="ARBA00022598"/>
    </source>
</evidence>
<dbReference type="SUPFAM" id="SSF56801">
    <property type="entry name" value="Acetyl-CoA synthetase-like"/>
    <property type="match status" value="1"/>
</dbReference>
<name>A0A5J4JFM5_9BACI</name>
<evidence type="ECO:0000256" key="3">
    <source>
        <dbReference type="ARBA" id="ARBA00022832"/>
    </source>
</evidence>
<reference evidence="7 8" key="1">
    <citation type="submission" date="2019-09" db="EMBL/GenBank/DDBJ databases">
        <title>Draft genome sequence of Bacillus sp. JC-7.</title>
        <authorList>
            <person name="Tanaka N."/>
            <person name="Shiwa Y."/>
            <person name="Fujita N."/>
            <person name="Tanasupawat S."/>
        </authorList>
    </citation>
    <scope>NUCLEOTIDE SEQUENCE [LARGE SCALE GENOMIC DNA]</scope>
    <source>
        <strain evidence="7 8">JC-7</strain>
    </source>
</reference>
<dbReference type="Pfam" id="PF13193">
    <property type="entry name" value="AMP-binding_C"/>
    <property type="match status" value="1"/>
</dbReference>
<dbReference type="GO" id="GO:0016874">
    <property type="term" value="F:ligase activity"/>
    <property type="evidence" value="ECO:0007669"/>
    <property type="project" value="UniProtKB-KW"/>
</dbReference>